<evidence type="ECO:0000256" key="4">
    <source>
        <dbReference type="ARBA" id="ARBA00022603"/>
    </source>
</evidence>
<dbReference type="PANTHER" id="PTHR10335:SF17">
    <property type="entry name" value="FIBRILLARIN"/>
    <property type="match status" value="1"/>
</dbReference>
<keyword evidence="5" id="KW-0808">Transferase</keyword>
<dbReference type="GO" id="GO:0003723">
    <property type="term" value="F:RNA binding"/>
    <property type="evidence" value="ECO:0007669"/>
    <property type="project" value="UniProtKB-KW"/>
</dbReference>
<protein>
    <recommendedName>
        <fullName evidence="2">rRNA 2'-O-methyltransferase fibrillarin</fullName>
    </recommendedName>
</protein>
<feature type="non-terminal residue" evidence="7">
    <location>
        <position position="1"/>
    </location>
</feature>
<dbReference type="Gene3D" id="3.40.50.150">
    <property type="entry name" value="Vaccinia Virus protein VP39"/>
    <property type="match status" value="1"/>
</dbReference>
<sequence length="151" mass="16476">VSHIHDIVCGADNHHSGQVVAVEIAPRMMRDLAKLSVSRSGLVPVLGDARRPEQVAPFIRGKADWLHQDLSIADQAETFVRMASAFLVTGGTSLLSLKAASERASDGDDDSRFAKAERILTESSLELVERIDLTGLEEQHVVFRCSLRSLT</sequence>
<dbReference type="GO" id="GO:0000494">
    <property type="term" value="P:box C/D sno(s)RNA 3'-end processing"/>
    <property type="evidence" value="ECO:0007669"/>
    <property type="project" value="TreeGrafter"/>
</dbReference>
<evidence type="ECO:0000256" key="2">
    <source>
        <dbReference type="ARBA" id="ARBA00015190"/>
    </source>
</evidence>
<gene>
    <name evidence="7" type="ORF">METZ01_LOCUS308644</name>
</gene>
<evidence type="ECO:0000256" key="1">
    <source>
        <dbReference type="ARBA" id="ARBA00010632"/>
    </source>
</evidence>
<evidence type="ECO:0000256" key="6">
    <source>
        <dbReference type="ARBA" id="ARBA00022884"/>
    </source>
</evidence>
<keyword evidence="6" id="KW-0694">RNA-binding</keyword>
<evidence type="ECO:0000256" key="3">
    <source>
        <dbReference type="ARBA" id="ARBA00022552"/>
    </source>
</evidence>
<dbReference type="InterPro" id="IPR000692">
    <property type="entry name" value="Fibrillarin"/>
</dbReference>
<dbReference type="InterPro" id="IPR029063">
    <property type="entry name" value="SAM-dependent_MTases_sf"/>
</dbReference>
<dbReference type="PANTHER" id="PTHR10335">
    <property type="entry name" value="RRNA 2-O-METHYLTRANSFERASE FIBRILLARIN"/>
    <property type="match status" value="1"/>
</dbReference>
<dbReference type="PRINTS" id="PR00052">
    <property type="entry name" value="FIBRILLARIN"/>
</dbReference>
<organism evidence="7">
    <name type="scientific">marine metagenome</name>
    <dbReference type="NCBI Taxonomy" id="408172"/>
    <lineage>
        <taxon>unclassified sequences</taxon>
        <taxon>metagenomes</taxon>
        <taxon>ecological metagenomes</taxon>
    </lineage>
</organism>
<comment type="similarity">
    <text evidence="1">Belongs to the methyltransferase superfamily. Fibrillarin family.</text>
</comment>
<dbReference type="GO" id="GO:1990259">
    <property type="term" value="F:histone H2AQ104 methyltransferase activity"/>
    <property type="evidence" value="ECO:0007669"/>
    <property type="project" value="TreeGrafter"/>
</dbReference>
<dbReference type="AlphaFoldDB" id="A0A382N4U2"/>
<dbReference type="SMART" id="SM01206">
    <property type="entry name" value="Fibrillarin"/>
    <property type="match status" value="1"/>
</dbReference>
<dbReference type="GO" id="GO:0008649">
    <property type="term" value="F:rRNA methyltransferase activity"/>
    <property type="evidence" value="ECO:0007669"/>
    <property type="project" value="TreeGrafter"/>
</dbReference>
<dbReference type="SUPFAM" id="SSF53335">
    <property type="entry name" value="S-adenosyl-L-methionine-dependent methyltransferases"/>
    <property type="match status" value="1"/>
</dbReference>
<name>A0A382N4U2_9ZZZZ</name>
<proteinExistence type="inferred from homology"/>
<dbReference type="Pfam" id="PF01269">
    <property type="entry name" value="Fibrillarin"/>
    <property type="match status" value="1"/>
</dbReference>
<accession>A0A382N4U2</accession>
<keyword evidence="4" id="KW-0489">Methyltransferase</keyword>
<reference evidence="7" key="1">
    <citation type="submission" date="2018-05" db="EMBL/GenBank/DDBJ databases">
        <authorList>
            <person name="Lanie J.A."/>
            <person name="Ng W.-L."/>
            <person name="Kazmierczak K.M."/>
            <person name="Andrzejewski T.M."/>
            <person name="Davidsen T.M."/>
            <person name="Wayne K.J."/>
            <person name="Tettelin H."/>
            <person name="Glass J.I."/>
            <person name="Rusch D."/>
            <person name="Podicherti R."/>
            <person name="Tsui H.-C.T."/>
            <person name="Winkler M.E."/>
        </authorList>
    </citation>
    <scope>NUCLEOTIDE SEQUENCE</scope>
</reference>
<keyword evidence="3" id="KW-0698">rRNA processing</keyword>
<evidence type="ECO:0000256" key="5">
    <source>
        <dbReference type="ARBA" id="ARBA00022679"/>
    </source>
</evidence>
<evidence type="ECO:0000313" key="7">
    <source>
        <dbReference type="EMBL" id="SVC55790.1"/>
    </source>
</evidence>
<dbReference type="EMBL" id="UINC01097785">
    <property type="protein sequence ID" value="SVC55790.1"/>
    <property type="molecule type" value="Genomic_DNA"/>
</dbReference>